<dbReference type="PROSITE" id="PS01186">
    <property type="entry name" value="EGF_2"/>
    <property type="match status" value="1"/>
</dbReference>
<evidence type="ECO:0000313" key="4">
    <source>
        <dbReference type="EMBL" id="KAG7339563.1"/>
    </source>
</evidence>
<feature type="disulfide bond" evidence="1">
    <location>
        <begin position="392"/>
        <end position="401"/>
    </location>
</feature>
<organism evidence="5 6">
    <name type="scientific">Nitzschia inconspicua</name>
    <dbReference type="NCBI Taxonomy" id="303405"/>
    <lineage>
        <taxon>Eukaryota</taxon>
        <taxon>Sar</taxon>
        <taxon>Stramenopiles</taxon>
        <taxon>Ochrophyta</taxon>
        <taxon>Bacillariophyta</taxon>
        <taxon>Bacillariophyceae</taxon>
        <taxon>Bacillariophycidae</taxon>
        <taxon>Bacillariales</taxon>
        <taxon>Bacillariaceae</taxon>
        <taxon>Nitzschia</taxon>
    </lineage>
</organism>
<gene>
    <name evidence="5" type="ORF">IV203_025100</name>
    <name evidence="4" type="ORF">IV203_025156</name>
</gene>
<dbReference type="InterPro" id="IPR000742">
    <property type="entry name" value="EGF"/>
</dbReference>
<keyword evidence="2" id="KW-0812">Transmembrane</keyword>
<evidence type="ECO:0000313" key="6">
    <source>
        <dbReference type="Proteomes" id="UP000693970"/>
    </source>
</evidence>
<evidence type="ECO:0000256" key="2">
    <source>
        <dbReference type="SAM" id="Phobius"/>
    </source>
</evidence>
<keyword evidence="6" id="KW-1185">Reference proteome</keyword>
<name>A0A9K3LNB0_9STRA</name>
<dbReference type="SMART" id="SM00181">
    <property type="entry name" value="EGF"/>
    <property type="match status" value="2"/>
</dbReference>
<feature type="domain" description="EGF-like" evidence="3">
    <location>
        <begin position="367"/>
        <end position="402"/>
    </location>
</feature>
<dbReference type="EMBL" id="JAGRRH010000032">
    <property type="protein sequence ID" value="KAG7339563.1"/>
    <property type="molecule type" value="Genomic_DNA"/>
</dbReference>
<keyword evidence="1" id="KW-0245">EGF-like domain</keyword>
<reference evidence="5" key="2">
    <citation type="submission" date="2021-04" db="EMBL/GenBank/DDBJ databases">
        <authorList>
            <person name="Podell S."/>
        </authorList>
    </citation>
    <scope>NUCLEOTIDE SEQUENCE</scope>
    <source>
        <strain evidence="5">Hildebrandi</strain>
    </source>
</reference>
<proteinExistence type="predicted"/>
<accession>A0A9K3LNB0</accession>
<sequence>MTGTLVEMNGVKETAAVSTTEEDREDVAMILSKEQDKTDGVQISAHLTHNTYSLLFISNLKSPGFVFGMVFFVFQVSLASLAMVDLVDPGSGNVLQLPADVEPYVRAAGYLALALAVPLFTDMLDAIERFHDGYDPVVMQQAPHATKCKFLFAYILASFCPVHSFKRRRRGVFLGQTRIYNSLGLQETAVLVEEVKTPNSKGPWLRRIAFACITTGVLVGYSVIWGRQASGEYLCNRIEVQFGDATFSHLPLHSGVYSVDKGKKENDRFVYKDEVSGYSIFRYCRNMNAWVFGYFDTSDDNVDDDDYNAVCDPGNETNLPGWMLKSPTTTSFDIFDTNPSEWMVVTPQLNDLVYPVDYLLIKCLDCNSETCNSLGGQCVDDPNLSENRVCSCYEDFTGNECQFNIFTSICESITYDRRFEPFTSQGSPFSSTFEIVMNSNGDVPTLYDKPVYAFVYSDTNDPRFGLMNLVAFFGTRYYALEVHWQELLPNATVETAAADFVKEIQTLHDENGPARSFLFVSGIVYPLFTSDPVHFGTAQDKLMPTELGWYYTATDEYGYPLAIGPSIGTRLLCGQCSSEFFNCGLHGFCEFDSDESYFGSCQCLEGYVGPQCEKYDPAAIGNNETKL</sequence>
<dbReference type="Proteomes" id="UP000693970">
    <property type="component" value="Unassembled WGS sequence"/>
</dbReference>
<evidence type="ECO:0000256" key="1">
    <source>
        <dbReference type="PROSITE-ProRule" id="PRU00076"/>
    </source>
</evidence>
<protein>
    <recommendedName>
        <fullName evidence="3">EGF-like domain-containing protein</fullName>
    </recommendedName>
</protein>
<dbReference type="EMBL" id="JAGRRH010000008">
    <property type="protein sequence ID" value="KAG7365659.1"/>
    <property type="molecule type" value="Genomic_DNA"/>
</dbReference>
<dbReference type="PROSITE" id="PS50026">
    <property type="entry name" value="EGF_3"/>
    <property type="match status" value="1"/>
</dbReference>
<comment type="caution">
    <text evidence="5">The sequence shown here is derived from an EMBL/GenBank/DDBJ whole genome shotgun (WGS) entry which is preliminary data.</text>
</comment>
<comment type="caution">
    <text evidence="1">Lacks conserved residue(s) required for the propagation of feature annotation.</text>
</comment>
<keyword evidence="2" id="KW-0472">Membrane</keyword>
<dbReference type="AlphaFoldDB" id="A0A9K3LNB0"/>
<evidence type="ECO:0000259" key="3">
    <source>
        <dbReference type="PROSITE" id="PS50026"/>
    </source>
</evidence>
<feature type="transmembrane region" description="Helical" evidence="2">
    <location>
        <begin position="208"/>
        <end position="226"/>
    </location>
</feature>
<reference evidence="5" key="1">
    <citation type="journal article" date="2021" name="Sci. Rep.">
        <title>Diploid genomic architecture of Nitzschia inconspicua, an elite biomass production diatom.</title>
        <authorList>
            <person name="Oliver A."/>
            <person name="Podell S."/>
            <person name="Pinowska A."/>
            <person name="Traller J.C."/>
            <person name="Smith S.R."/>
            <person name="McClure R."/>
            <person name="Beliaev A."/>
            <person name="Bohutskyi P."/>
            <person name="Hill E.A."/>
            <person name="Rabines A."/>
            <person name="Zheng H."/>
            <person name="Allen L.Z."/>
            <person name="Kuo A."/>
            <person name="Grigoriev I.V."/>
            <person name="Allen A.E."/>
            <person name="Hazlebeck D."/>
            <person name="Allen E.E."/>
        </authorList>
    </citation>
    <scope>NUCLEOTIDE SEQUENCE</scope>
    <source>
        <strain evidence="5">Hildebrandi</strain>
    </source>
</reference>
<keyword evidence="2" id="KW-1133">Transmembrane helix</keyword>
<feature type="transmembrane region" description="Helical" evidence="2">
    <location>
        <begin position="64"/>
        <end position="84"/>
    </location>
</feature>
<keyword evidence="1" id="KW-1015">Disulfide bond</keyword>
<evidence type="ECO:0000313" key="5">
    <source>
        <dbReference type="EMBL" id="KAG7365659.1"/>
    </source>
</evidence>
<dbReference type="PROSITE" id="PS00022">
    <property type="entry name" value="EGF_1"/>
    <property type="match status" value="2"/>
</dbReference>
<feature type="transmembrane region" description="Helical" evidence="2">
    <location>
        <begin position="104"/>
        <end position="121"/>
    </location>
</feature>